<evidence type="ECO:0000256" key="1">
    <source>
        <dbReference type="ARBA" id="ARBA00004141"/>
    </source>
</evidence>
<evidence type="ECO:0000256" key="3">
    <source>
        <dbReference type="ARBA" id="ARBA00022692"/>
    </source>
</evidence>
<comment type="similarity">
    <text evidence="2">Belongs to the major facilitator superfamily. Sugar transporter (TC 2.A.1.1) family.</text>
</comment>
<dbReference type="EMBL" id="DS985227">
    <property type="protein sequence ID" value="EEY22938.1"/>
    <property type="molecule type" value="Genomic_DNA"/>
</dbReference>
<sequence length="142" mass="15846">MATNAKWHELPNNTNPIWYKDAGLRRNVAFGLGLCLVIATNAMPSWQKYFNRPTGALLGIYAASFFLPSIFTSFIGDYLSTKLGRRWCILISTVVLIIGALVNTFSNSIGMWCGGEIFYCMTPLFASILIVQAVRLWEPVSE</sequence>
<feature type="transmembrane region" description="Helical" evidence="6">
    <location>
        <begin position="28"/>
        <end position="46"/>
    </location>
</feature>
<gene>
    <name evidence="8" type="ORF">VDBG_09048</name>
</gene>
<evidence type="ECO:0000313" key="9">
    <source>
        <dbReference type="Proteomes" id="UP000008698"/>
    </source>
</evidence>
<keyword evidence="4 6" id="KW-1133">Transmembrane helix</keyword>
<dbReference type="InterPro" id="IPR050360">
    <property type="entry name" value="MFS_Sugar_Transporters"/>
</dbReference>
<dbReference type="Proteomes" id="UP000008698">
    <property type="component" value="Unassembled WGS sequence"/>
</dbReference>
<reference evidence="9" key="1">
    <citation type="journal article" date="2011" name="PLoS Pathog.">
        <title>Comparative genomics yields insights into niche adaptation of plant vascular wilt pathogens.</title>
        <authorList>
            <person name="Klosterman S.J."/>
            <person name="Subbarao K.V."/>
            <person name="Kang S."/>
            <person name="Veronese P."/>
            <person name="Gold S.E."/>
            <person name="Thomma B.P.H.J."/>
            <person name="Chen Z."/>
            <person name="Henrissat B."/>
            <person name="Lee Y.-H."/>
            <person name="Park J."/>
            <person name="Garcia-Pedrajas M.D."/>
            <person name="Barbara D.J."/>
            <person name="Anchieta A."/>
            <person name="de Jonge R."/>
            <person name="Santhanam P."/>
            <person name="Maruthachalam K."/>
            <person name="Atallah Z."/>
            <person name="Amyotte S.G."/>
            <person name="Paz Z."/>
            <person name="Inderbitzin P."/>
            <person name="Hayes R.J."/>
            <person name="Heiman D.I."/>
            <person name="Young S."/>
            <person name="Zeng Q."/>
            <person name="Engels R."/>
            <person name="Galagan J."/>
            <person name="Cuomo C.A."/>
            <person name="Dobinson K.F."/>
            <person name="Ma L.-J."/>
        </authorList>
    </citation>
    <scope>NUCLEOTIDE SEQUENCE [LARGE SCALE GENOMIC DNA]</scope>
    <source>
        <strain evidence="9">VaMs.102 / ATCC MYA-4576 / FGSC 10136</strain>
    </source>
</reference>
<keyword evidence="5 6" id="KW-0472">Membrane</keyword>
<comment type="subcellular location">
    <subcellularLocation>
        <location evidence="1">Membrane</location>
        <topology evidence="1">Multi-pass membrane protein</topology>
    </subcellularLocation>
</comment>
<dbReference type="Pfam" id="PF00083">
    <property type="entry name" value="Sugar_tr"/>
    <property type="match status" value="1"/>
</dbReference>
<dbReference type="InterPro" id="IPR020846">
    <property type="entry name" value="MFS_dom"/>
</dbReference>
<dbReference type="eggNOG" id="KOG0254">
    <property type="taxonomic scope" value="Eukaryota"/>
</dbReference>
<dbReference type="PANTHER" id="PTHR48022">
    <property type="entry name" value="PLASTIDIC GLUCOSE TRANSPORTER 4"/>
    <property type="match status" value="1"/>
</dbReference>
<dbReference type="GO" id="GO:0005351">
    <property type="term" value="F:carbohydrate:proton symporter activity"/>
    <property type="evidence" value="ECO:0007669"/>
    <property type="project" value="TreeGrafter"/>
</dbReference>
<accession>C9SVX3</accession>
<feature type="domain" description="Major facilitator superfamily (MFS) profile" evidence="7">
    <location>
        <begin position="1"/>
        <end position="142"/>
    </location>
</feature>
<evidence type="ECO:0000313" key="8">
    <source>
        <dbReference type="EMBL" id="EEY22938.1"/>
    </source>
</evidence>
<keyword evidence="9" id="KW-1185">Reference proteome</keyword>
<dbReference type="RefSeq" id="XP_003000553.1">
    <property type="nucleotide sequence ID" value="XM_003000507.1"/>
</dbReference>
<dbReference type="InterPro" id="IPR005828">
    <property type="entry name" value="MFS_sugar_transport-like"/>
</dbReference>
<keyword evidence="3 6" id="KW-0812">Transmembrane</keyword>
<dbReference type="InterPro" id="IPR036259">
    <property type="entry name" value="MFS_trans_sf"/>
</dbReference>
<dbReference type="PROSITE" id="PS50850">
    <property type="entry name" value="MFS"/>
    <property type="match status" value="1"/>
</dbReference>
<evidence type="ECO:0000256" key="2">
    <source>
        <dbReference type="ARBA" id="ARBA00010992"/>
    </source>
</evidence>
<feature type="transmembrane region" description="Helical" evidence="6">
    <location>
        <begin position="58"/>
        <end position="75"/>
    </location>
</feature>
<feature type="transmembrane region" description="Helical" evidence="6">
    <location>
        <begin position="117"/>
        <end position="137"/>
    </location>
</feature>
<dbReference type="GO" id="GO:0016020">
    <property type="term" value="C:membrane"/>
    <property type="evidence" value="ECO:0007669"/>
    <property type="project" value="UniProtKB-SubCell"/>
</dbReference>
<evidence type="ECO:0000256" key="5">
    <source>
        <dbReference type="ARBA" id="ARBA00023136"/>
    </source>
</evidence>
<proteinExistence type="inferred from homology"/>
<evidence type="ECO:0000256" key="4">
    <source>
        <dbReference type="ARBA" id="ARBA00022989"/>
    </source>
</evidence>
<protein>
    <submittedName>
        <fullName evidence="8">Hexose transporter protein</fullName>
    </submittedName>
</protein>
<evidence type="ECO:0000256" key="6">
    <source>
        <dbReference type="SAM" id="Phobius"/>
    </source>
</evidence>
<dbReference type="AlphaFoldDB" id="C9SVX3"/>
<name>C9SVX3_VERA1</name>
<dbReference type="OrthoDB" id="6133115at2759"/>
<dbReference type="HOGENOM" id="CLU_1817272_0_0_1"/>
<dbReference type="PANTHER" id="PTHR48022:SF52">
    <property type="entry name" value="SUGAR TRANSPORTER, PUTATIVE-RELATED"/>
    <property type="match status" value="1"/>
</dbReference>
<dbReference type="Gene3D" id="1.20.1250.20">
    <property type="entry name" value="MFS general substrate transporter like domains"/>
    <property type="match status" value="1"/>
</dbReference>
<dbReference type="GeneID" id="9528260"/>
<feature type="transmembrane region" description="Helical" evidence="6">
    <location>
        <begin position="87"/>
        <end position="105"/>
    </location>
</feature>
<dbReference type="SUPFAM" id="SSF103473">
    <property type="entry name" value="MFS general substrate transporter"/>
    <property type="match status" value="1"/>
</dbReference>
<dbReference type="KEGG" id="val:VDBG_09048"/>
<organism evidence="9">
    <name type="scientific">Verticillium alfalfae (strain VaMs.102 / ATCC MYA-4576 / FGSC 10136)</name>
    <name type="common">Verticillium wilt of alfalfa</name>
    <name type="synonym">Verticillium albo-atrum</name>
    <dbReference type="NCBI Taxonomy" id="526221"/>
    <lineage>
        <taxon>Eukaryota</taxon>
        <taxon>Fungi</taxon>
        <taxon>Dikarya</taxon>
        <taxon>Ascomycota</taxon>
        <taxon>Pezizomycotina</taxon>
        <taxon>Sordariomycetes</taxon>
        <taxon>Hypocreomycetidae</taxon>
        <taxon>Glomerellales</taxon>
        <taxon>Plectosphaerellaceae</taxon>
        <taxon>Verticillium</taxon>
    </lineage>
</organism>
<evidence type="ECO:0000259" key="7">
    <source>
        <dbReference type="PROSITE" id="PS50850"/>
    </source>
</evidence>